<evidence type="ECO:0000256" key="4">
    <source>
        <dbReference type="ARBA" id="ARBA00022840"/>
    </source>
</evidence>
<keyword evidence="4" id="KW-0067">ATP-binding</keyword>
<feature type="domain" description="UvrD-like helicase ATP-binding" evidence="5">
    <location>
        <begin position="136"/>
        <end position="195"/>
    </location>
</feature>
<keyword evidence="2" id="KW-0378">Hydrolase</keyword>
<dbReference type="SUPFAM" id="SSF52540">
    <property type="entry name" value="P-loop containing nucleoside triphosphate hydrolases"/>
    <property type="match status" value="1"/>
</dbReference>
<gene>
    <name evidence="6" type="ORF">SAE02_61490</name>
</gene>
<keyword evidence="3" id="KW-0347">Helicase</keyword>
<dbReference type="GO" id="GO:0004386">
    <property type="term" value="F:helicase activity"/>
    <property type="evidence" value="ECO:0007669"/>
    <property type="project" value="UniProtKB-KW"/>
</dbReference>
<dbReference type="EMBL" id="BJYZ01000034">
    <property type="protein sequence ID" value="GEO42001.1"/>
    <property type="molecule type" value="Genomic_DNA"/>
</dbReference>
<keyword evidence="1" id="KW-0547">Nucleotide-binding</keyword>
<proteinExistence type="predicted"/>
<evidence type="ECO:0000259" key="5">
    <source>
        <dbReference type="Pfam" id="PF00580"/>
    </source>
</evidence>
<evidence type="ECO:0000256" key="2">
    <source>
        <dbReference type="ARBA" id="ARBA00022801"/>
    </source>
</evidence>
<evidence type="ECO:0000313" key="6">
    <source>
        <dbReference type="EMBL" id="GEO42001.1"/>
    </source>
</evidence>
<dbReference type="GO" id="GO:0005524">
    <property type="term" value="F:ATP binding"/>
    <property type="evidence" value="ECO:0007669"/>
    <property type="project" value="UniProtKB-KW"/>
</dbReference>
<protein>
    <recommendedName>
        <fullName evidence="5">UvrD-like helicase ATP-binding domain-containing protein</fullName>
    </recommendedName>
</protein>
<reference evidence="6 7" key="1">
    <citation type="submission" date="2019-07" db="EMBL/GenBank/DDBJ databases">
        <title>Whole genome shotgun sequence of Skermanella aerolata NBRC 106429.</title>
        <authorList>
            <person name="Hosoyama A."/>
            <person name="Uohara A."/>
            <person name="Ohji S."/>
            <person name="Ichikawa N."/>
        </authorList>
    </citation>
    <scope>NUCLEOTIDE SEQUENCE [LARGE SCALE GENOMIC DNA]</scope>
    <source>
        <strain evidence="6 7">NBRC 106429</strain>
    </source>
</reference>
<dbReference type="GO" id="GO:0016787">
    <property type="term" value="F:hydrolase activity"/>
    <property type="evidence" value="ECO:0007669"/>
    <property type="project" value="UniProtKB-KW"/>
</dbReference>
<dbReference type="Pfam" id="PF00580">
    <property type="entry name" value="UvrD-helicase"/>
    <property type="match status" value="1"/>
</dbReference>
<name>A0A512DZV4_9PROT</name>
<evidence type="ECO:0000256" key="1">
    <source>
        <dbReference type="ARBA" id="ARBA00022741"/>
    </source>
</evidence>
<accession>A0A512DZV4</accession>
<dbReference type="Proteomes" id="UP000321523">
    <property type="component" value="Unassembled WGS sequence"/>
</dbReference>
<evidence type="ECO:0000256" key="3">
    <source>
        <dbReference type="ARBA" id="ARBA00022806"/>
    </source>
</evidence>
<dbReference type="InterPro" id="IPR027417">
    <property type="entry name" value="P-loop_NTPase"/>
</dbReference>
<dbReference type="Gene3D" id="3.40.50.300">
    <property type="entry name" value="P-loop containing nucleotide triphosphate hydrolases"/>
    <property type="match status" value="1"/>
</dbReference>
<dbReference type="AlphaFoldDB" id="A0A512DZV4"/>
<comment type="caution">
    <text evidence="6">The sequence shown here is derived from an EMBL/GenBank/DDBJ whole genome shotgun (WGS) entry which is preliminary data.</text>
</comment>
<dbReference type="RefSeq" id="WP_044434747.1">
    <property type="nucleotide sequence ID" value="NZ_BJYZ01000034.1"/>
</dbReference>
<evidence type="ECO:0000313" key="7">
    <source>
        <dbReference type="Proteomes" id="UP000321523"/>
    </source>
</evidence>
<keyword evidence="7" id="KW-1185">Reference proteome</keyword>
<sequence length="232" mass="24754">MALTPTYSHGMPAPGGEAAGLIAGPGTAIVVYGDPDLDRMRSVIRRGEAVSALIDGLVRPIGSFARGTLNRLSGSDRVLAVRFEDGMPVSLRDVPVAGRSPFAARPAGAAELDRAVMDMADYRANGTKTSHDFYLKLFELDTGAIRQALVGVDYMLLDEAQDLNPVMRSIAVKSSKKVIAVGDSFQQIYSFRGAEDALNLLPGKCYPLSKYFVSASRSPTSPGGYWRPGRAA</sequence>
<organism evidence="6 7">
    <name type="scientific">Skermanella aerolata</name>
    <dbReference type="NCBI Taxonomy" id="393310"/>
    <lineage>
        <taxon>Bacteria</taxon>
        <taxon>Pseudomonadati</taxon>
        <taxon>Pseudomonadota</taxon>
        <taxon>Alphaproteobacteria</taxon>
        <taxon>Rhodospirillales</taxon>
        <taxon>Azospirillaceae</taxon>
        <taxon>Skermanella</taxon>
    </lineage>
</organism>
<dbReference type="InterPro" id="IPR014016">
    <property type="entry name" value="UvrD-like_ATP-bd"/>
</dbReference>